<evidence type="ECO:0000256" key="4">
    <source>
        <dbReference type="ARBA" id="ARBA00023163"/>
    </source>
</evidence>
<keyword evidence="3" id="KW-0238">DNA-binding</keyword>
<protein>
    <submittedName>
        <fullName evidence="6">LysR family transcriptional regulator</fullName>
    </submittedName>
</protein>
<dbReference type="Pfam" id="PF03466">
    <property type="entry name" value="LysR_substrate"/>
    <property type="match status" value="1"/>
</dbReference>
<sequence>MDHLLDSRQLRAFTVLAREGSFTQAGRVLHLTQSAISHAIKSLEAELGCQLFHRLGRRALPTPHGRELLRHAEMIQKQMGQARISLGALDKNPRGHLRIGCTPSASQFILPTVLREFKDSFPLYSITVVPGETPDILTALEAGGVDVAITLKPVDTTRLNVRPLFQDELMFLVSPLHPWATQPPKQADFAQQTFILLSRNSLTFQLVSDYFMKLNIKPKSIIELGNPGGITELVKVGVGVAIGAPWTNRAELASGELVAVPLLRSRIKRQWIATCLKDKPITLVEQTLIGLCEDVSISLGAA</sequence>
<dbReference type="SUPFAM" id="SSF53850">
    <property type="entry name" value="Periplasmic binding protein-like II"/>
    <property type="match status" value="1"/>
</dbReference>
<dbReference type="OrthoDB" id="63123at2"/>
<evidence type="ECO:0000313" key="7">
    <source>
        <dbReference type="Proteomes" id="UP000306196"/>
    </source>
</evidence>
<dbReference type="EMBL" id="VAUV01000009">
    <property type="protein sequence ID" value="TLD70187.1"/>
    <property type="molecule type" value="Genomic_DNA"/>
</dbReference>
<dbReference type="InterPro" id="IPR036388">
    <property type="entry name" value="WH-like_DNA-bd_sf"/>
</dbReference>
<evidence type="ECO:0000256" key="2">
    <source>
        <dbReference type="ARBA" id="ARBA00023015"/>
    </source>
</evidence>
<keyword evidence="4" id="KW-0804">Transcription</keyword>
<dbReference type="SUPFAM" id="SSF46785">
    <property type="entry name" value="Winged helix' DNA-binding domain"/>
    <property type="match status" value="1"/>
</dbReference>
<dbReference type="PRINTS" id="PR00039">
    <property type="entry name" value="HTHLYSR"/>
</dbReference>
<dbReference type="RefSeq" id="WP_138086785.1">
    <property type="nucleotide sequence ID" value="NZ_VAUV01000009.1"/>
</dbReference>
<gene>
    <name evidence="6" type="ORF">FEM03_13425</name>
</gene>
<evidence type="ECO:0000313" key="6">
    <source>
        <dbReference type="EMBL" id="TLD70187.1"/>
    </source>
</evidence>
<accession>A0A5R8KD70</accession>
<reference evidence="6 7" key="1">
    <citation type="submission" date="2019-05" db="EMBL/GenBank/DDBJ databases">
        <title>Verrucobacter flavum gen. nov., sp. nov. a new member of the family Verrucomicrobiaceae.</title>
        <authorList>
            <person name="Szuroczki S."/>
            <person name="Abbaszade G."/>
            <person name="Szabo A."/>
            <person name="Felfoldi T."/>
            <person name="Schumann P."/>
            <person name="Boka K."/>
            <person name="Keki Z."/>
            <person name="Toumi M."/>
            <person name="Toth E."/>
        </authorList>
    </citation>
    <scope>NUCLEOTIDE SEQUENCE [LARGE SCALE GENOMIC DNA]</scope>
    <source>
        <strain evidence="6 7">MG-N-17</strain>
    </source>
</reference>
<evidence type="ECO:0000259" key="5">
    <source>
        <dbReference type="PROSITE" id="PS50931"/>
    </source>
</evidence>
<dbReference type="Gene3D" id="1.10.10.10">
    <property type="entry name" value="Winged helix-like DNA-binding domain superfamily/Winged helix DNA-binding domain"/>
    <property type="match status" value="1"/>
</dbReference>
<evidence type="ECO:0000256" key="1">
    <source>
        <dbReference type="ARBA" id="ARBA00009437"/>
    </source>
</evidence>
<dbReference type="CDD" id="cd05466">
    <property type="entry name" value="PBP2_LTTR_substrate"/>
    <property type="match status" value="1"/>
</dbReference>
<dbReference type="Gene3D" id="3.40.190.290">
    <property type="match status" value="1"/>
</dbReference>
<dbReference type="InterPro" id="IPR000847">
    <property type="entry name" value="LysR_HTH_N"/>
</dbReference>
<keyword evidence="2" id="KW-0805">Transcription regulation</keyword>
<keyword evidence="7" id="KW-1185">Reference proteome</keyword>
<dbReference type="InterPro" id="IPR005119">
    <property type="entry name" value="LysR_subst-bd"/>
</dbReference>
<organism evidence="6 7">
    <name type="scientific">Phragmitibacter flavus</name>
    <dbReference type="NCBI Taxonomy" id="2576071"/>
    <lineage>
        <taxon>Bacteria</taxon>
        <taxon>Pseudomonadati</taxon>
        <taxon>Verrucomicrobiota</taxon>
        <taxon>Verrucomicrobiia</taxon>
        <taxon>Verrucomicrobiales</taxon>
        <taxon>Verrucomicrobiaceae</taxon>
        <taxon>Phragmitibacter</taxon>
    </lineage>
</organism>
<feature type="domain" description="HTH lysR-type" evidence="5">
    <location>
        <begin position="5"/>
        <end position="62"/>
    </location>
</feature>
<dbReference type="FunFam" id="1.10.10.10:FF:000001">
    <property type="entry name" value="LysR family transcriptional regulator"/>
    <property type="match status" value="1"/>
</dbReference>
<comment type="caution">
    <text evidence="6">The sequence shown here is derived from an EMBL/GenBank/DDBJ whole genome shotgun (WGS) entry which is preliminary data.</text>
</comment>
<dbReference type="GO" id="GO:0003700">
    <property type="term" value="F:DNA-binding transcription factor activity"/>
    <property type="evidence" value="ECO:0007669"/>
    <property type="project" value="InterPro"/>
</dbReference>
<dbReference type="PANTHER" id="PTHR30126">
    <property type="entry name" value="HTH-TYPE TRANSCRIPTIONAL REGULATOR"/>
    <property type="match status" value="1"/>
</dbReference>
<dbReference type="AlphaFoldDB" id="A0A5R8KD70"/>
<dbReference type="Proteomes" id="UP000306196">
    <property type="component" value="Unassembled WGS sequence"/>
</dbReference>
<dbReference type="GO" id="GO:0000976">
    <property type="term" value="F:transcription cis-regulatory region binding"/>
    <property type="evidence" value="ECO:0007669"/>
    <property type="project" value="TreeGrafter"/>
</dbReference>
<name>A0A5R8KD70_9BACT</name>
<dbReference type="Pfam" id="PF00126">
    <property type="entry name" value="HTH_1"/>
    <property type="match status" value="1"/>
</dbReference>
<dbReference type="PROSITE" id="PS50931">
    <property type="entry name" value="HTH_LYSR"/>
    <property type="match status" value="1"/>
</dbReference>
<dbReference type="PANTHER" id="PTHR30126:SF40">
    <property type="entry name" value="HTH-TYPE TRANSCRIPTIONAL REGULATOR GLTR"/>
    <property type="match status" value="1"/>
</dbReference>
<proteinExistence type="inferred from homology"/>
<evidence type="ECO:0000256" key="3">
    <source>
        <dbReference type="ARBA" id="ARBA00023125"/>
    </source>
</evidence>
<comment type="similarity">
    <text evidence="1">Belongs to the LysR transcriptional regulatory family.</text>
</comment>
<dbReference type="InterPro" id="IPR036390">
    <property type="entry name" value="WH_DNA-bd_sf"/>
</dbReference>